<keyword evidence="11 13" id="KW-0998">Cell outer membrane</keyword>
<keyword evidence="5 13" id="KW-0813">Transport</keyword>
<feature type="chain" id="PRO_5009913698" description="Outer-membrane lipoprotein LolB" evidence="14">
    <location>
        <begin position="27"/>
        <end position="197"/>
    </location>
</feature>
<keyword evidence="12 13" id="KW-0449">Lipoprotein</keyword>
<evidence type="ECO:0000256" key="1">
    <source>
        <dbReference type="ARBA" id="ARBA00004459"/>
    </source>
</evidence>
<name>A0A1M5SDC8_9GAMM</name>
<dbReference type="Proteomes" id="UP000184268">
    <property type="component" value="Unassembled WGS sequence"/>
</dbReference>
<keyword evidence="9 13" id="KW-0564">Palmitate</keyword>
<feature type="signal peptide" evidence="14">
    <location>
        <begin position="1"/>
        <end position="26"/>
    </location>
</feature>
<comment type="subunit">
    <text evidence="3 13">Monomer.</text>
</comment>
<comment type="subcellular location">
    <subcellularLocation>
        <location evidence="1 13">Cell outer membrane</location>
        <topology evidence="1 13">Lipid-anchor</topology>
    </subcellularLocation>
</comment>
<evidence type="ECO:0000256" key="4">
    <source>
        <dbReference type="ARBA" id="ARBA00016202"/>
    </source>
</evidence>
<dbReference type="InterPro" id="IPR004565">
    <property type="entry name" value="OM_lipoprot_LolB"/>
</dbReference>
<dbReference type="GO" id="GO:0015031">
    <property type="term" value="P:protein transport"/>
    <property type="evidence" value="ECO:0007669"/>
    <property type="project" value="UniProtKB-KW"/>
</dbReference>
<dbReference type="NCBIfam" id="TIGR00548">
    <property type="entry name" value="lolB"/>
    <property type="match status" value="1"/>
</dbReference>
<dbReference type="EMBL" id="FQXG01000002">
    <property type="protein sequence ID" value="SHH36298.1"/>
    <property type="molecule type" value="Genomic_DNA"/>
</dbReference>
<evidence type="ECO:0000256" key="2">
    <source>
        <dbReference type="ARBA" id="ARBA00009696"/>
    </source>
</evidence>
<keyword evidence="10 13" id="KW-0143">Chaperone</keyword>
<comment type="function">
    <text evidence="13">Plays a critical role in the incorporation of lipoproteins in the outer membrane after they are released by the LolA protein.</text>
</comment>
<dbReference type="PROSITE" id="PS51257">
    <property type="entry name" value="PROKAR_LIPOPROTEIN"/>
    <property type="match status" value="1"/>
</dbReference>
<proteinExistence type="inferred from homology"/>
<comment type="similarity">
    <text evidence="2 13">Belongs to the LolB family.</text>
</comment>
<keyword evidence="7 13" id="KW-0653">Protein transport</keyword>
<organism evidence="15 16">
    <name type="scientific">Ferrimonas marina</name>
    <dbReference type="NCBI Taxonomy" id="299255"/>
    <lineage>
        <taxon>Bacteria</taxon>
        <taxon>Pseudomonadati</taxon>
        <taxon>Pseudomonadota</taxon>
        <taxon>Gammaproteobacteria</taxon>
        <taxon>Alteromonadales</taxon>
        <taxon>Ferrimonadaceae</taxon>
        <taxon>Ferrimonas</taxon>
    </lineage>
</organism>
<dbReference type="GO" id="GO:0044874">
    <property type="term" value="P:lipoprotein localization to outer membrane"/>
    <property type="evidence" value="ECO:0007669"/>
    <property type="project" value="UniProtKB-UniRule"/>
</dbReference>
<evidence type="ECO:0000256" key="13">
    <source>
        <dbReference type="HAMAP-Rule" id="MF_00233"/>
    </source>
</evidence>
<keyword evidence="8 13" id="KW-0472">Membrane</keyword>
<dbReference type="AlphaFoldDB" id="A0A1M5SDC8"/>
<evidence type="ECO:0000256" key="12">
    <source>
        <dbReference type="ARBA" id="ARBA00023288"/>
    </source>
</evidence>
<gene>
    <name evidence="13" type="primary">lolB</name>
    <name evidence="15" type="ORF">SAMN02745129_1955</name>
</gene>
<dbReference type="Gene3D" id="2.50.20.10">
    <property type="entry name" value="Lipoprotein localisation LolA/LolB/LppX"/>
    <property type="match status" value="1"/>
</dbReference>
<dbReference type="RefSeq" id="WP_067663197.1">
    <property type="nucleotide sequence ID" value="NZ_FQXG01000002.1"/>
</dbReference>
<dbReference type="OrthoDB" id="9797618at2"/>
<keyword evidence="6 13" id="KW-0732">Signal</keyword>
<dbReference type="InterPro" id="IPR029046">
    <property type="entry name" value="LolA/LolB/LppX"/>
</dbReference>
<evidence type="ECO:0000256" key="5">
    <source>
        <dbReference type="ARBA" id="ARBA00022448"/>
    </source>
</evidence>
<evidence type="ECO:0000256" key="7">
    <source>
        <dbReference type="ARBA" id="ARBA00022927"/>
    </source>
</evidence>
<dbReference type="Pfam" id="PF03550">
    <property type="entry name" value="LolB"/>
    <property type="match status" value="1"/>
</dbReference>
<dbReference type="SUPFAM" id="SSF89392">
    <property type="entry name" value="Prokaryotic lipoproteins and lipoprotein localization factors"/>
    <property type="match status" value="1"/>
</dbReference>
<evidence type="ECO:0000313" key="16">
    <source>
        <dbReference type="Proteomes" id="UP000184268"/>
    </source>
</evidence>
<evidence type="ECO:0000256" key="6">
    <source>
        <dbReference type="ARBA" id="ARBA00022729"/>
    </source>
</evidence>
<dbReference type="CDD" id="cd16326">
    <property type="entry name" value="LolB"/>
    <property type="match status" value="1"/>
</dbReference>
<dbReference type="HAMAP" id="MF_00233">
    <property type="entry name" value="LolB"/>
    <property type="match status" value="1"/>
</dbReference>
<evidence type="ECO:0000256" key="10">
    <source>
        <dbReference type="ARBA" id="ARBA00023186"/>
    </source>
</evidence>
<evidence type="ECO:0000256" key="8">
    <source>
        <dbReference type="ARBA" id="ARBA00023136"/>
    </source>
</evidence>
<evidence type="ECO:0000313" key="15">
    <source>
        <dbReference type="EMBL" id="SHH36298.1"/>
    </source>
</evidence>
<evidence type="ECO:0000256" key="3">
    <source>
        <dbReference type="ARBA" id="ARBA00011245"/>
    </source>
</evidence>
<sequence>MFNHPFKLTLSLLLLTLLAGCASYQAADADDPLAQTPNWHLRGKLGIITPEERVSASLHWRHLGRTGQDDLRLTGPFGQTLLALNARPGFAEVELDGRRHQGDSPEQLIQRLTGWQLPLSQLSRYLLGDTASNPTTSYDEQGHPVRLDLVHPGTGEQWQLTYNGWQQLSQHRLPRELELRQGPQRIKLAISHWQPEL</sequence>
<keyword evidence="16" id="KW-1185">Reference proteome</keyword>
<accession>A0A1M5SDC8</accession>
<reference evidence="15 16" key="1">
    <citation type="submission" date="2016-11" db="EMBL/GenBank/DDBJ databases">
        <authorList>
            <person name="Jaros S."/>
            <person name="Januszkiewicz K."/>
            <person name="Wedrychowicz H."/>
        </authorList>
    </citation>
    <scope>NUCLEOTIDE SEQUENCE [LARGE SCALE GENOMIC DNA]</scope>
    <source>
        <strain evidence="15 16">DSM 16917</strain>
    </source>
</reference>
<dbReference type="GO" id="GO:0009279">
    <property type="term" value="C:cell outer membrane"/>
    <property type="evidence" value="ECO:0007669"/>
    <property type="project" value="UniProtKB-SubCell"/>
</dbReference>
<evidence type="ECO:0000256" key="11">
    <source>
        <dbReference type="ARBA" id="ARBA00023237"/>
    </source>
</evidence>
<protein>
    <recommendedName>
        <fullName evidence="4 13">Outer-membrane lipoprotein LolB</fullName>
    </recommendedName>
</protein>
<evidence type="ECO:0000256" key="14">
    <source>
        <dbReference type="SAM" id="SignalP"/>
    </source>
</evidence>
<evidence type="ECO:0000256" key="9">
    <source>
        <dbReference type="ARBA" id="ARBA00023139"/>
    </source>
</evidence>
<dbReference type="STRING" id="299255.SAMN02745129_1955"/>